<comment type="similarity">
    <text evidence="10 11">Belongs to the TonB-dependent receptor family.</text>
</comment>
<evidence type="ECO:0000256" key="5">
    <source>
        <dbReference type="ARBA" id="ARBA00022729"/>
    </source>
</evidence>
<dbReference type="Gene3D" id="2.40.170.20">
    <property type="entry name" value="TonB-dependent receptor, beta-barrel domain"/>
    <property type="match status" value="1"/>
</dbReference>
<keyword evidence="9 10" id="KW-0998">Cell outer membrane</keyword>
<dbReference type="EMBL" id="JAUOEL010000001">
    <property type="protein sequence ID" value="MDO5972713.1"/>
    <property type="molecule type" value="Genomic_DNA"/>
</dbReference>
<evidence type="ECO:0000256" key="8">
    <source>
        <dbReference type="ARBA" id="ARBA00023170"/>
    </source>
</evidence>
<keyword evidence="15" id="KW-1185">Reference proteome</keyword>
<evidence type="ECO:0000256" key="4">
    <source>
        <dbReference type="ARBA" id="ARBA00022692"/>
    </source>
</evidence>
<evidence type="ECO:0000313" key="14">
    <source>
        <dbReference type="EMBL" id="MDO5972713.1"/>
    </source>
</evidence>
<keyword evidence="3 10" id="KW-1134">Transmembrane beta strand</keyword>
<keyword evidence="8 14" id="KW-0675">Receptor</keyword>
<dbReference type="InterPro" id="IPR037066">
    <property type="entry name" value="Plug_dom_sf"/>
</dbReference>
<evidence type="ECO:0000256" key="11">
    <source>
        <dbReference type="RuleBase" id="RU003357"/>
    </source>
</evidence>
<dbReference type="SUPFAM" id="SSF56935">
    <property type="entry name" value="Porins"/>
    <property type="match status" value="1"/>
</dbReference>
<feature type="domain" description="TonB-dependent receptor plug" evidence="13">
    <location>
        <begin position="51"/>
        <end position="156"/>
    </location>
</feature>
<evidence type="ECO:0000259" key="13">
    <source>
        <dbReference type="Pfam" id="PF07715"/>
    </source>
</evidence>
<organism evidence="14 15">
    <name type="scientific">Flavivirga jejuensis</name>
    <dbReference type="NCBI Taxonomy" id="870487"/>
    <lineage>
        <taxon>Bacteria</taxon>
        <taxon>Pseudomonadati</taxon>
        <taxon>Bacteroidota</taxon>
        <taxon>Flavobacteriia</taxon>
        <taxon>Flavobacteriales</taxon>
        <taxon>Flavobacteriaceae</taxon>
        <taxon>Flavivirga</taxon>
    </lineage>
</organism>
<keyword evidence="5" id="KW-0732">Signal</keyword>
<keyword evidence="6 11" id="KW-0798">TonB box</keyword>
<comment type="caution">
    <text evidence="14">The sequence shown here is derived from an EMBL/GenBank/DDBJ whole genome shotgun (WGS) entry which is preliminary data.</text>
</comment>
<name>A0ABT8WI32_9FLAO</name>
<dbReference type="PANTHER" id="PTHR30069">
    <property type="entry name" value="TONB-DEPENDENT OUTER MEMBRANE RECEPTOR"/>
    <property type="match status" value="1"/>
</dbReference>
<dbReference type="Gene3D" id="2.170.130.10">
    <property type="entry name" value="TonB-dependent receptor, plug domain"/>
    <property type="match status" value="1"/>
</dbReference>
<dbReference type="PANTHER" id="PTHR30069:SF29">
    <property type="entry name" value="HEMOGLOBIN AND HEMOGLOBIN-HAPTOGLOBIN-BINDING PROTEIN 1-RELATED"/>
    <property type="match status" value="1"/>
</dbReference>
<gene>
    <name evidence="14" type="ORF">Q4Q40_00840</name>
</gene>
<dbReference type="InterPro" id="IPR039426">
    <property type="entry name" value="TonB-dep_rcpt-like"/>
</dbReference>
<evidence type="ECO:0000256" key="10">
    <source>
        <dbReference type="PROSITE-ProRule" id="PRU01360"/>
    </source>
</evidence>
<dbReference type="PROSITE" id="PS51257">
    <property type="entry name" value="PROKAR_LIPOPROTEIN"/>
    <property type="match status" value="1"/>
</dbReference>
<proteinExistence type="inferred from homology"/>
<dbReference type="Pfam" id="PF00593">
    <property type="entry name" value="TonB_dep_Rec_b-barrel"/>
    <property type="match status" value="1"/>
</dbReference>
<dbReference type="Proteomes" id="UP001176806">
    <property type="component" value="Unassembled WGS sequence"/>
</dbReference>
<dbReference type="InterPro" id="IPR000531">
    <property type="entry name" value="Beta-barrel_TonB"/>
</dbReference>
<evidence type="ECO:0000313" key="15">
    <source>
        <dbReference type="Proteomes" id="UP001176806"/>
    </source>
</evidence>
<evidence type="ECO:0000256" key="9">
    <source>
        <dbReference type="ARBA" id="ARBA00023237"/>
    </source>
</evidence>
<dbReference type="RefSeq" id="WP_303299776.1">
    <property type="nucleotide sequence ID" value="NZ_BAABDA010000042.1"/>
</dbReference>
<evidence type="ECO:0000256" key="7">
    <source>
        <dbReference type="ARBA" id="ARBA00023136"/>
    </source>
</evidence>
<accession>A0ABT8WI32</accession>
<keyword evidence="2 10" id="KW-0813">Transport</keyword>
<sequence length="713" mass="81514">MILNKNYFFIYFSILFSCLIFSQETTKDSLTVERLEQVIITGQYNLQSVNKSVFEVKVINRKEIENRAVNNLADLLNQSLNINITPNTSTGKSGVSLFGLDAQYFKILIDNIPVINEEGVGNNVDLTLINLDDVQQIEIIEGAMGVQYGANAISGVINIITKKSSKYKTQINAFVQEETVGTEYEWFDKGRHIQSLKVGHNFTNEIYGTVSYLRNDFAGFWDNKQGKVYDIDDGLRGHVWLPKAQQNIKILLNHKKGKHNVFYKFDYLNERINRYDTIVDLNHNSSTDTNDPLGSDRLFKNNRFIHHLNATGYLGVQVRYNVSASYQEQTKDLETYTYRIRKDEKTNIEESEYLSRRAFLSRGTFSNLIYTNKFNLQAGYELTNESGFGSPLAITVSPDDENTVKQRLDSYDVFASSEITISDKLSLRPGVRVSFTNLFENQYAFSLSSKFNLKNNWQLKGVVGSANRTPNYNELYSRLVDINHNVQGNPNLNPEQGFSAFVHLKKKYTLANDKIKAKSRISGSYINVKNRIELIIVNISPREDKYNNIDTYKSFGVFSENAFQYNQFRFQLGASLLGISKVLNSETNSEDDFLLNFQLNSNINYTIPNWNTTFALNFKHVGKEQQFVQKTNEEGNQEFQRGVTDAFSWFDLTLRKTFLDKRIETSIGIRNLLDVTSVNTTAFSGGAHNGPPTNLLLGYGRSYFLKLTYNLNL</sequence>
<comment type="subcellular location">
    <subcellularLocation>
        <location evidence="1 10">Cell outer membrane</location>
        <topology evidence="1 10">Multi-pass membrane protein</topology>
    </subcellularLocation>
</comment>
<dbReference type="InterPro" id="IPR036942">
    <property type="entry name" value="Beta-barrel_TonB_sf"/>
</dbReference>
<evidence type="ECO:0000259" key="12">
    <source>
        <dbReference type="Pfam" id="PF00593"/>
    </source>
</evidence>
<evidence type="ECO:0000256" key="2">
    <source>
        <dbReference type="ARBA" id="ARBA00022448"/>
    </source>
</evidence>
<dbReference type="Pfam" id="PF07715">
    <property type="entry name" value="Plug"/>
    <property type="match status" value="1"/>
</dbReference>
<evidence type="ECO:0000256" key="6">
    <source>
        <dbReference type="ARBA" id="ARBA00023077"/>
    </source>
</evidence>
<dbReference type="PROSITE" id="PS52016">
    <property type="entry name" value="TONB_DEPENDENT_REC_3"/>
    <property type="match status" value="1"/>
</dbReference>
<keyword evidence="7 10" id="KW-0472">Membrane</keyword>
<evidence type="ECO:0000256" key="3">
    <source>
        <dbReference type="ARBA" id="ARBA00022452"/>
    </source>
</evidence>
<feature type="domain" description="TonB-dependent receptor-like beta-barrel" evidence="12">
    <location>
        <begin position="278"/>
        <end position="672"/>
    </location>
</feature>
<evidence type="ECO:0000256" key="1">
    <source>
        <dbReference type="ARBA" id="ARBA00004571"/>
    </source>
</evidence>
<reference evidence="14" key="1">
    <citation type="submission" date="2023-07" db="EMBL/GenBank/DDBJ databases">
        <title>Two novel species in the genus Flavivirga.</title>
        <authorList>
            <person name="Kwon K."/>
        </authorList>
    </citation>
    <scope>NUCLEOTIDE SEQUENCE</scope>
    <source>
        <strain evidence="14">KACC 14158</strain>
    </source>
</reference>
<dbReference type="InterPro" id="IPR012910">
    <property type="entry name" value="Plug_dom"/>
</dbReference>
<keyword evidence="4 10" id="KW-0812">Transmembrane</keyword>
<protein>
    <submittedName>
        <fullName evidence="14">TonB-dependent receptor</fullName>
    </submittedName>
</protein>